<evidence type="ECO:0008006" key="3">
    <source>
        <dbReference type="Google" id="ProtNLM"/>
    </source>
</evidence>
<sequence length="99" mass="10967">MSDLTIDGTVFEGLRKTFTSVADRMDGARRALRNADGSVVGAEKLVDEVHDFAQEWGHGVKQLGKHTQGAVKIIDRIDREFTKLDQELAKALNSGKKDR</sequence>
<evidence type="ECO:0000313" key="2">
    <source>
        <dbReference type="Proteomes" id="UP000292095"/>
    </source>
</evidence>
<protein>
    <recommendedName>
        <fullName evidence="3">WXG100 family type VII secretion target</fullName>
    </recommendedName>
</protein>
<organism evidence="1 2">
    <name type="scientific">Streptomyces albidoflavus</name>
    <dbReference type="NCBI Taxonomy" id="1886"/>
    <lineage>
        <taxon>Bacteria</taxon>
        <taxon>Bacillati</taxon>
        <taxon>Actinomycetota</taxon>
        <taxon>Actinomycetes</taxon>
        <taxon>Kitasatosporales</taxon>
        <taxon>Streptomycetaceae</taxon>
        <taxon>Streptomyces</taxon>
        <taxon>Streptomyces albidoflavus group</taxon>
    </lineage>
</organism>
<dbReference type="Proteomes" id="UP000292095">
    <property type="component" value="Unassembled WGS sequence"/>
</dbReference>
<accession>A0AB37XI57</accession>
<dbReference type="RefSeq" id="WP_031177955.1">
    <property type="nucleotide sequence ID" value="NZ_JBEPDS010000023.1"/>
</dbReference>
<name>A0AB37XI57_9ACTN</name>
<comment type="caution">
    <text evidence="1">The sequence shown here is derived from an EMBL/GenBank/DDBJ whole genome shotgun (WGS) entry which is preliminary data.</text>
</comment>
<dbReference type="EMBL" id="PKLK01000012">
    <property type="protein sequence ID" value="RZE42179.1"/>
    <property type="molecule type" value="Genomic_DNA"/>
</dbReference>
<gene>
    <name evidence="1" type="ORF">C0Q91_10310</name>
</gene>
<proteinExistence type="predicted"/>
<reference evidence="1 2" key="1">
    <citation type="submission" date="2017-12" db="EMBL/GenBank/DDBJ databases">
        <title>Population genomics insights into the ecological differentiation and adaptive evolution in streptomycetes.</title>
        <authorList>
            <person name="Li Y."/>
            <person name="Huang Y."/>
        </authorList>
    </citation>
    <scope>NUCLEOTIDE SEQUENCE [LARGE SCALE GENOMIC DNA]</scope>
    <source>
        <strain evidence="1 2">FXJ.2339</strain>
    </source>
</reference>
<evidence type="ECO:0000313" key="1">
    <source>
        <dbReference type="EMBL" id="RZE42179.1"/>
    </source>
</evidence>
<dbReference type="AlphaFoldDB" id="A0AB37XI57"/>